<feature type="compositionally biased region" description="Polar residues" evidence="3">
    <location>
        <begin position="187"/>
        <end position="201"/>
    </location>
</feature>
<feature type="compositionally biased region" description="Polar residues" evidence="3">
    <location>
        <begin position="280"/>
        <end position="310"/>
    </location>
</feature>
<dbReference type="Proteomes" id="UP000800200">
    <property type="component" value="Unassembled WGS sequence"/>
</dbReference>
<dbReference type="AlphaFoldDB" id="A0A6A6EJU0"/>
<evidence type="ECO:0000313" key="5">
    <source>
        <dbReference type="Proteomes" id="UP000800200"/>
    </source>
</evidence>
<dbReference type="EMBL" id="ML994617">
    <property type="protein sequence ID" value="KAF2191405.1"/>
    <property type="molecule type" value="Genomic_DNA"/>
</dbReference>
<evidence type="ECO:0000313" key="4">
    <source>
        <dbReference type="EMBL" id="KAF2191405.1"/>
    </source>
</evidence>
<evidence type="ECO:0000256" key="3">
    <source>
        <dbReference type="SAM" id="MobiDB-lite"/>
    </source>
</evidence>
<feature type="compositionally biased region" description="Polar residues" evidence="3">
    <location>
        <begin position="102"/>
        <end position="111"/>
    </location>
</feature>
<feature type="region of interest" description="Disordered" evidence="3">
    <location>
        <begin position="827"/>
        <end position="860"/>
    </location>
</feature>
<feature type="compositionally biased region" description="Low complexity" evidence="3">
    <location>
        <begin position="346"/>
        <end position="355"/>
    </location>
</feature>
<dbReference type="Gene3D" id="3.80.10.10">
    <property type="entry name" value="Ribonuclease Inhibitor"/>
    <property type="match status" value="4"/>
</dbReference>
<feature type="compositionally biased region" description="Low complexity" evidence="3">
    <location>
        <begin position="69"/>
        <end position="99"/>
    </location>
</feature>
<feature type="compositionally biased region" description="Low complexity" evidence="3">
    <location>
        <begin position="123"/>
        <end position="145"/>
    </location>
</feature>
<feature type="compositionally biased region" description="Polar residues" evidence="3">
    <location>
        <begin position="231"/>
        <end position="243"/>
    </location>
</feature>
<feature type="region of interest" description="Disordered" evidence="3">
    <location>
        <begin position="388"/>
        <end position="412"/>
    </location>
</feature>
<dbReference type="InterPro" id="IPR050216">
    <property type="entry name" value="LRR_domain-containing"/>
</dbReference>
<dbReference type="InterPro" id="IPR032675">
    <property type="entry name" value="LRR_dom_sf"/>
</dbReference>
<dbReference type="PANTHER" id="PTHR48051:SF1">
    <property type="entry name" value="RAS SUPPRESSOR PROTEIN 1"/>
    <property type="match status" value="1"/>
</dbReference>
<feature type="region of interest" description="Disordered" evidence="3">
    <location>
        <begin position="1"/>
        <end position="331"/>
    </location>
</feature>
<evidence type="ECO:0000256" key="1">
    <source>
        <dbReference type="ARBA" id="ARBA00022614"/>
    </source>
</evidence>
<accession>A0A6A6EJU0</accession>
<reference evidence="4" key="1">
    <citation type="journal article" date="2020" name="Stud. Mycol.">
        <title>101 Dothideomycetes genomes: a test case for predicting lifestyles and emergence of pathogens.</title>
        <authorList>
            <person name="Haridas S."/>
            <person name="Albert R."/>
            <person name="Binder M."/>
            <person name="Bloem J."/>
            <person name="Labutti K."/>
            <person name="Salamov A."/>
            <person name="Andreopoulos B."/>
            <person name="Baker S."/>
            <person name="Barry K."/>
            <person name="Bills G."/>
            <person name="Bluhm B."/>
            <person name="Cannon C."/>
            <person name="Castanera R."/>
            <person name="Culley D."/>
            <person name="Daum C."/>
            <person name="Ezra D."/>
            <person name="Gonzalez J."/>
            <person name="Henrissat B."/>
            <person name="Kuo A."/>
            <person name="Liang C."/>
            <person name="Lipzen A."/>
            <person name="Lutzoni F."/>
            <person name="Magnuson J."/>
            <person name="Mondo S."/>
            <person name="Nolan M."/>
            <person name="Ohm R."/>
            <person name="Pangilinan J."/>
            <person name="Park H.-J."/>
            <person name="Ramirez L."/>
            <person name="Alfaro M."/>
            <person name="Sun H."/>
            <person name="Tritt A."/>
            <person name="Yoshinaga Y."/>
            <person name="Zwiers L.-H."/>
            <person name="Turgeon B."/>
            <person name="Goodwin S."/>
            <person name="Spatafora J."/>
            <person name="Crous P."/>
            <person name="Grigoriev I."/>
        </authorList>
    </citation>
    <scope>NUCLEOTIDE SEQUENCE</scope>
    <source>
        <strain evidence="4">CBS 207.26</strain>
    </source>
</reference>
<dbReference type="OrthoDB" id="676979at2759"/>
<dbReference type="SUPFAM" id="SSF52058">
    <property type="entry name" value="L domain-like"/>
    <property type="match status" value="2"/>
</dbReference>
<dbReference type="GO" id="GO:0005737">
    <property type="term" value="C:cytoplasm"/>
    <property type="evidence" value="ECO:0007669"/>
    <property type="project" value="TreeGrafter"/>
</dbReference>
<name>A0A6A6EJU0_9PEZI</name>
<keyword evidence="1" id="KW-0433">Leucine-rich repeat</keyword>
<dbReference type="Pfam" id="PF00560">
    <property type="entry name" value="LRR_1"/>
    <property type="match status" value="1"/>
</dbReference>
<dbReference type="PANTHER" id="PTHR48051">
    <property type="match status" value="1"/>
</dbReference>
<gene>
    <name evidence="4" type="ORF">K469DRAFT_656269</name>
</gene>
<evidence type="ECO:0000256" key="2">
    <source>
        <dbReference type="ARBA" id="ARBA00022737"/>
    </source>
</evidence>
<dbReference type="InterPro" id="IPR001611">
    <property type="entry name" value="Leu-rich_rpt"/>
</dbReference>
<dbReference type="InterPro" id="IPR003591">
    <property type="entry name" value="Leu-rich_rpt_typical-subtyp"/>
</dbReference>
<protein>
    <submittedName>
        <fullName evidence="4">L domain-like protein</fullName>
    </submittedName>
</protein>
<sequence>MEPPSSIPTRTSGIPRPTSRLPVLRSSSSQPQLRQPSSASTEQLRRKASNTSLSKPNQIAPALQKKTSRTSLARTTTPSTAASDTSSTRASLTSTTRRTVPSGAQTRSLNNDGAVFKKPIGRPPSRQTRTRPQTTAAASNINLGEDGLGDLEGFRSSSRAGCRENESEYVLESDTEPINTLPRKSRPSLSDRTIKSLSHLPSSPAGKGRRRSSFFSPDNSMPPPIRPASALGNNNGRPMTSDGTPRARPATPSRLGAPSQRGSMTAPGKRSVSAALPNNPIATPSKTLSVSRPGSQLRKQPLSQMQSIQATPKPRPLSNSKTMTARTPKARPSLAGVFGEAVSPPTTVVPLTPSPSREHAVVNKTPDSSRRVSNSSAALREQIAKAKAARRAGATGHTVETPRKISNSSGALREQIAKAKEAARRANTAKNAGGRSPPREVPAVTENEFGIVPDPAEIAGFDFGLDDPFNQRPKGSKSLLQKRVDSARLDGRLNIAAMGLKEIPDEILGMYKYDPNNSSIAWGEVVDLTSIIAADNELERLPDELFPDVDIDAVVDSDDTGPEFVGLQNFDLHGNVLRDLPVGLRRLSQLSKLNLSRNQLNNNAFDVISQITTLRELRLAENALQGVLPGTLGSLGQLEILELQGNKLNGLPPEIRELVHLRTLNVSDNQLRSLPSELFTSVPIIELLASKNAFSGAFFNVDTVPHLQNLQLSNNSISSVCETGTVLLPALKTLDMSVNRLSSLPDISCWTSLVTLLVGENKISSVPEGFLSLQQLRTADFTANDLTKLDERIALMDGLENLTVAANPLRDRKFLTMNTEDIKRNLQSRLAPSGVDDAQDEGAAHGAGNTSETHGLESDWRLKPSGSLDLSFKDLTELDKDALSSFAEANDVRQLYLQQNYLSAIPSAISQFTHLTVLDLSKNSIPNPVTESLRLSKLRELRLASNKIQSFNEWVSLLSAPSLQHLDVTNNRISGPLPILREVFPELLLLMASNNAISEVSAESLDGLKMVNLSNNEIPRLEPRIGLLAGTLTSLDVEGNKFRVPNYAILQKGTDALLTWLRGKIPSPTQEEF</sequence>
<keyword evidence="2" id="KW-0677">Repeat</keyword>
<organism evidence="4 5">
    <name type="scientific">Zopfia rhizophila CBS 207.26</name>
    <dbReference type="NCBI Taxonomy" id="1314779"/>
    <lineage>
        <taxon>Eukaryota</taxon>
        <taxon>Fungi</taxon>
        <taxon>Dikarya</taxon>
        <taxon>Ascomycota</taxon>
        <taxon>Pezizomycotina</taxon>
        <taxon>Dothideomycetes</taxon>
        <taxon>Dothideomycetes incertae sedis</taxon>
        <taxon>Zopfiaceae</taxon>
        <taxon>Zopfia</taxon>
    </lineage>
</organism>
<dbReference type="SMART" id="SM00369">
    <property type="entry name" value="LRR_TYP"/>
    <property type="match status" value="12"/>
</dbReference>
<feature type="region of interest" description="Disordered" evidence="3">
    <location>
        <begin position="346"/>
        <end position="376"/>
    </location>
</feature>
<dbReference type="PROSITE" id="PS51450">
    <property type="entry name" value="LRR"/>
    <property type="match status" value="3"/>
</dbReference>
<proteinExistence type="predicted"/>
<dbReference type="Pfam" id="PF13855">
    <property type="entry name" value="LRR_8"/>
    <property type="match status" value="1"/>
</dbReference>
<keyword evidence="5" id="KW-1185">Reference proteome</keyword>
<feature type="compositionally biased region" description="Low complexity" evidence="3">
    <location>
        <begin position="19"/>
        <end position="38"/>
    </location>
</feature>
<dbReference type="SMART" id="SM00364">
    <property type="entry name" value="LRR_BAC"/>
    <property type="match status" value="6"/>
</dbReference>